<evidence type="ECO:0008006" key="3">
    <source>
        <dbReference type="Google" id="ProtNLM"/>
    </source>
</evidence>
<evidence type="ECO:0000313" key="2">
    <source>
        <dbReference type="Proteomes" id="UP001154015"/>
    </source>
</evidence>
<dbReference type="RefSeq" id="WP_401164115.1">
    <property type="nucleotide sequence ID" value="NZ_JBIVSE010000010.1"/>
</dbReference>
<organism evidence="1 2">
    <name type="scientific">Streptomyces globisporus</name>
    <dbReference type="NCBI Taxonomy" id="1908"/>
    <lineage>
        <taxon>Bacteria</taxon>
        <taxon>Bacillati</taxon>
        <taxon>Actinomycetota</taxon>
        <taxon>Actinomycetes</taxon>
        <taxon>Kitasatosporales</taxon>
        <taxon>Streptomycetaceae</taxon>
        <taxon>Streptomyces</taxon>
    </lineage>
</organism>
<proteinExistence type="predicted"/>
<name>A0ABM9H7D2_STRGL</name>
<dbReference type="EMBL" id="CAKXYP010000025">
    <property type="protein sequence ID" value="CAH9419555.1"/>
    <property type="molecule type" value="Genomic_DNA"/>
</dbReference>
<protein>
    <recommendedName>
        <fullName evidence="3">DUF397 domain-containing protein</fullName>
    </recommendedName>
</protein>
<comment type="caution">
    <text evidence="1">The sequence shown here is derived from an EMBL/GenBank/DDBJ whole genome shotgun (WGS) entry which is preliminary data.</text>
</comment>
<accession>A0ABM9H7D2</accession>
<gene>
    <name evidence="1" type="ORF">SGL43_06610</name>
</gene>
<evidence type="ECO:0000313" key="1">
    <source>
        <dbReference type="EMBL" id="CAH9419555.1"/>
    </source>
</evidence>
<sequence>MDVADFPSDCHARDVFTADGVCERTLSASEALPAFTDGGGLVVGDGYRPHSSSEGGEDNQHWDGVVGKLWPEIQKGKDGCRYGH</sequence>
<dbReference type="Proteomes" id="UP001154015">
    <property type="component" value="Unassembled WGS sequence"/>
</dbReference>
<reference evidence="1" key="1">
    <citation type="submission" date="2022-03" db="EMBL/GenBank/DDBJ databases">
        <authorList>
            <person name="Leyn A S."/>
        </authorList>
    </citation>
    <scope>NUCLEOTIDE SEQUENCE</scope>
    <source>
        <strain evidence="1">Streptomyces globisporus 4-3</strain>
    </source>
</reference>
<keyword evidence="2" id="KW-1185">Reference proteome</keyword>